<feature type="compositionally biased region" description="Polar residues" evidence="1">
    <location>
        <begin position="1282"/>
        <end position="1292"/>
    </location>
</feature>
<feature type="compositionally biased region" description="Low complexity" evidence="1">
    <location>
        <begin position="393"/>
        <end position="409"/>
    </location>
</feature>
<feature type="compositionally biased region" description="Low complexity" evidence="1">
    <location>
        <begin position="1195"/>
        <end position="1211"/>
    </location>
</feature>
<dbReference type="Proteomes" id="UP000699462">
    <property type="component" value="Unassembled WGS sequence"/>
</dbReference>
<reference evidence="2 3" key="1">
    <citation type="submission" date="2019-07" db="EMBL/GenBank/DDBJ databases">
        <title>Annotation for the trematode Paragonimus westermani.</title>
        <authorList>
            <person name="Choi Y.-J."/>
        </authorList>
    </citation>
    <scope>NUCLEOTIDE SEQUENCE [LARGE SCALE GENOMIC DNA]</scope>
    <source>
        <strain evidence="2">180907_Pwestermani</strain>
    </source>
</reference>
<accession>A0A8T0DAI5</accession>
<dbReference type="EMBL" id="JTDF01007733">
    <property type="protein sequence ID" value="KAF8564865.1"/>
    <property type="molecule type" value="Genomic_DNA"/>
</dbReference>
<protein>
    <submittedName>
        <fullName evidence="2">Uncharacterized protein</fullName>
    </submittedName>
</protein>
<feature type="compositionally biased region" description="Polar residues" evidence="1">
    <location>
        <begin position="1515"/>
        <end position="1525"/>
    </location>
</feature>
<proteinExistence type="predicted"/>
<comment type="caution">
    <text evidence="2">The sequence shown here is derived from an EMBL/GenBank/DDBJ whole genome shotgun (WGS) entry which is preliminary data.</text>
</comment>
<evidence type="ECO:0000313" key="2">
    <source>
        <dbReference type="EMBL" id="KAF8564865.1"/>
    </source>
</evidence>
<feature type="compositionally biased region" description="Polar residues" evidence="1">
    <location>
        <begin position="1475"/>
        <end position="1492"/>
    </location>
</feature>
<evidence type="ECO:0000256" key="1">
    <source>
        <dbReference type="SAM" id="MobiDB-lite"/>
    </source>
</evidence>
<dbReference type="OrthoDB" id="5559898at2759"/>
<feature type="compositionally biased region" description="Basic residues" evidence="1">
    <location>
        <begin position="1452"/>
        <end position="1470"/>
    </location>
</feature>
<evidence type="ECO:0000313" key="3">
    <source>
        <dbReference type="Proteomes" id="UP000699462"/>
    </source>
</evidence>
<feature type="region of interest" description="Disordered" evidence="1">
    <location>
        <begin position="1267"/>
        <end position="1331"/>
    </location>
</feature>
<sequence length="1525" mass="168385">MYIRLRRIKLSLTSQPKSIDFGSRSSATIISTSVKSERPSGVASLWHDVVTRLEQSVEGELVSDDYKQVLKSIKLLRQFAVASTTNKAVVSNSEVLRPRLLELLSRFQSWSAQQLEVCLDLCGLVNSLVRECPTLSEHILSHPTILSQLLEVILNGTTCLPLREACLLMLRSLFSAENLSSVLSKVVHVPSRRQAAVSLFTDRTLASLIDLFRTTTANTPVDYSFTPDHSGLTNNARCYLMQLLALLATDNELATRLNRLHAVEVCHQIILATVCGHYPRSSMATATAFRLGLSTRSNISVSPLACAFAVNPSNQLAARFALKLLVHLFFHVADALDTFKEAYGENDPFKLIACYGHMTNSVPPNVTGVSYQLPPGYRSKRTRKLTTTDLHASTDSTSVSVDTTSSPSDRYPLAGRENRCSTPGHMIVPVSCCAPSTHGTQVFLGLLRGLIYWRMLNQMCSQNVNAVDQFGNHVTSATGLGLTDDDIALMVIQPLTEGCLQSEDIRILSWICHVLVLVLGHRSELHLWTVYTNSFIREVDSRVSSMLHAVQGASDHVSWPGLPHEHVQFIEHLIPLVKLFACLASSSEAVRVLFTETSMCNKLVDFAINLKSMGAEHATLVLEFQHSIAVLLHVFSRSFSSHHSFFRQENIVHHLLQMIEDNLLPACRGHSLCADLVEAASCTLINLLTPMSPLRQASQSLIDRCATVLIRLIKTTELPRSSTSSAESDEVNCDLPELTSDLRSSPRLAANRLQRFLVLFRLNGVWGLSNLLHSAASSVCSSLFDRLINDGAWLELVRPTHHPEHSPSIETQDRDQTRPTRRLSYESGTIVKTKSLPTYLPRTRESGRVYSDSVLSKSMPPDLPGVSTANIQMVLSVSSRHPLEEQQQSSPMVSASCSTDDQVVPVQTLLVYHTLLLLRNLLRHKEVIDLIVKAHWWHIARLLISVLEGNYPQPVKEQGILVLAHIANGQTAMELLHRNEDLIEKLKLFMRSSNSYTKAAALTATYNLLGLGRDNSDSRTLLQSLRNQHEPFFLPYRQRLHHRHHRHNERRKHNPESLVTVSAITSPQLETSTRDVVTCVAQSALEEAEEELEEEQDIVFDHANVAGPSSSVLSCIPSTVLCPTSESSSLAETASCMEHSAVSFPTSERRHHRVYRGWQPVLGSSSVTEIVESTHPTPTDPSPDGASPIARVGHSRSSSASSSSASTSSTSCAEEDTALDTAIQLSELDRITAQNLCGASSSASDVDLSANIPVTREFEQNSRTRISRAPLADQEGIDETDLQSAQGTTTASGALADTEALIPNSDSTVTSSNVPSTSATDNRSSSCKGTSARTRCSRKDWEVGFRQVLLPFLQELQSDQILRSTWDWLMLRASTRGRPIQLHQLFAAWQRLYNTIPRFSLPQSPVEPLNLDASLFTGCANVDSFLKKLKDTLSISSTSRSQIPRPRDSRHYPRRRHHHHCHRHQLRMQSRHVTDSQSGQASAITVDASSPTPIAPNIAAEDDTERLVGSPPSERPSSTRGGQTS</sequence>
<feature type="compositionally biased region" description="Low complexity" evidence="1">
    <location>
        <begin position="1303"/>
        <end position="1318"/>
    </location>
</feature>
<feature type="region of interest" description="Disordered" evidence="1">
    <location>
        <begin position="1436"/>
        <end position="1525"/>
    </location>
</feature>
<feature type="region of interest" description="Disordered" evidence="1">
    <location>
        <begin position="801"/>
        <end position="827"/>
    </location>
</feature>
<feature type="region of interest" description="Disordered" evidence="1">
    <location>
        <begin position="1170"/>
        <end position="1214"/>
    </location>
</feature>
<dbReference type="SUPFAM" id="SSF48371">
    <property type="entry name" value="ARM repeat"/>
    <property type="match status" value="2"/>
</dbReference>
<feature type="region of interest" description="Disordered" evidence="1">
    <location>
        <begin position="382"/>
        <end position="413"/>
    </location>
</feature>
<keyword evidence="3" id="KW-1185">Reference proteome</keyword>
<feature type="compositionally biased region" description="Basic and acidic residues" evidence="1">
    <location>
        <begin position="801"/>
        <end position="818"/>
    </location>
</feature>
<dbReference type="InterPro" id="IPR016024">
    <property type="entry name" value="ARM-type_fold"/>
</dbReference>
<organism evidence="2 3">
    <name type="scientific">Paragonimus westermani</name>
    <dbReference type="NCBI Taxonomy" id="34504"/>
    <lineage>
        <taxon>Eukaryota</taxon>
        <taxon>Metazoa</taxon>
        <taxon>Spiralia</taxon>
        <taxon>Lophotrochozoa</taxon>
        <taxon>Platyhelminthes</taxon>
        <taxon>Trematoda</taxon>
        <taxon>Digenea</taxon>
        <taxon>Plagiorchiida</taxon>
        <taxon>Troglotremata</taxon>
        <taxon>Troglotrematidae</taxon>
        <taxon>Paragonimus</taxon>
    </lineage>
</organism>
<feature type="compositionally biased region" description="Polar residues" evidence="1">
    <location>
        <begin position="1319"/>
        <end position="1331"/>
    </location>
</feature>
<gene>
    <name evidence="2" type="ORF">P879_06897</name>
</gene>
<name>A0A8T0DAI5_9TREM</name>